<name>A0AAD9YXL8_9LECA</name>
<proteinExistence type="predicted"/>
<feature type="region of interest" description="Disordered" evidence="1">
    <location>
        <begin position="1"/>
        <end position="49"/>
    </location>
</feature>
<reference evidence="2" key="1">
    <citation type="submission" date="2022-11" db="EMBL/GenBank/DDBJ databases">
        <title>Chromosomal genome sequence assembly and mating type (MAT) locus characterization of the leprose asexual lichenized fungus Lepraria neglecta (Nyl.) Erichsen.</title>
        <authorList>
            <person name="Allen J.L."/>
            <person name="Pfeffer B."/>
        </authorList>
    </citation>
    <scope>NUCLEOTIDE SEQUENCE</scope>
    <source>
        <strain evidence="2">Allen 5258</strain>
    </source>
</reference>
<comment type="caution">
    <text evidence="2">The sequence shown here is derived from an EMBL/GenBank/DDBJ whole genome shotgun (WGS) entry which is preliminary data.</text>
</comment>
<evidence type="ECO:0000313" key="3">
    <source>
        <dbReference type="Proteomes" id="UP001276659"/>
    </source>
</evidence>
<gene>
    <name evidence="2" type="ORF">OEA41_010337</name>
</gene>
<keyword evidence="3" id="KW-1185">Reference proteome</keyword>
<protein>
    <submittedName>
        <fullName evidence="2">Uncharacterized protein</fullName>
    </submittedName>
</protein>
<accession>A0AAD9YXL8</accession>
<dbReference type="AlphaFoldDB" id="A0AAD9YXL8"/>
<evidence type="ECO:0000256" key="1">
    <source>
        <dbReference type="SAM" id="MobiDB-lite"/>
    </source>
</evidence>
<sequence length="363" mass="40917">MSPQNDKPRFTVKPSVLETAWGPSGTDVSSPNNILPHTQEAGDSYDIGDVYDGSRIGQSGELLKPNLPTRKAATTKPPTGYISYLESLSKGWPHISYLAGFMKVTTSPPKLKFLTEEYKNERARRTKVTTLDFQHGAPVNRTDYSDIDRLSKALGSPASCHDNVHARLFIVEDLSRDVIEKLGHISDYTWNNTRDPWVELPDLDIVSRKRSYLHIRYVHTRYFRNEESLKRSREQAGGFNVLRRVDRDGNWVHGADVEGSDVGLVRSRTSFWIRPNKNGETGILGILLIDPTISEGFHIWGGYRNLQDCPSMTADPVPPGPPRTSAFEDVVYWTSSLASEEIANIDRDPRVLFKNTLLIVYSE</sequence>
<evidence type="ECO:0000313" key="2">
    <source>
        <dbReference type="EMBL" id="KAK3167211.1"/>
    </source>
</evidence>
<feature type="compositionally biased region" description="Polar residues" evidence="1">
    <location>
        <begin position="26"/>
        <end position="36"/>
    </location>
</feature>
<dbReference type="Proteomes" id="UP001276659">
    <property type="component" value="Unassembled WGS sequence"/>
</dbReference>
<organism evidence="2 3">
    <name type="scientific">Lepraria neglecta</name>
    <dbReference type="NCBI Taxonomy" id="209136"/>
    <lineage>
        <taxon>Eukaryota</taxon>
        <taxon>Fungi</taxon>
        <taxon>Dikarya</taxon>
        <taxon>Ascomycota</taxon>
        <taxon>Pezizomycotina</taxon>
        <taxon>Lecanoromycetes</taxon>
        <taxon>OSLEUM clade</taxon>
        <taxon>Lecanoromycetidae</taxon>
        <taxon>Lecanorales</taxon>
        <taxon>Lecanorineae</taxon>
        <taxon>Stereocaulaceae</taxon>
        <taxon>Lepraria</taxon>
    </lineage>
</organism>
<dbReference type="EMBL" id="JASNWA010000011">
    <property type="protein sequence ID" value="KAK3167211.1"/>
    <property type="molecule type" value="Genomic_DNA"/>
</dbReference>